<dbReference type="AlphaFoldDB" id="A0A7X1PMB1"/>
<sequence length="92" mass="10540">MLDFSYLADSQGNKPSLSIHDRDVKFLEPAFLDLEQKTGIYIDPYGTTRIYPAHQQILVDYLQGRSEDKIVEFVHLLKNAIREDEVLVADGD</sequence>
<name>A0A7X1PMB1_9PSED</name>
<accession>A0A7X1PMB1</accession>
<comment type="caution">
    <text evidence="1">The sequence shown here is derived from an EMBL/GenBank/DDBJ whole genome shotgun (WGS) entry which is preliminary data.</text>
</comment>
<evidence type="ECO:0000313" key="1">
    <source>
        <dbReference type="EMBL" id="MQA54293.1"/>
    </source>
</evidence>
<protein>
    <submittedName>
        <fullName evidence="1">Uncharacterized protein</fullName>
    </submittedName>
</protein>
<reference evidence="1 2" key="1">
    <citation type="submission" date="2019-10" db="EMBL/GenBank/DDBJ databases">
        <title>Pseudomonas dajingensis sp. nov., isolated from the profound head ulcers of farmed Murray cod (Maccullochella peelii peelii).</title>
        <authorList>
            <person name="Liu Y."/>
        </authorList>
    </citation>
    <scope>NUCLEOTIDE SEQUENCE [LARGE SCALE GENOMIC DNA]</scope>
    <source>
        <strain evidence="1 2">MC042</strain>
    </source>
</reference>
<organism evidence="1 2">
    <name type="scientific">Pseudomonas piscis</name>
    <dbReference type="NCBI Taxonomy" id="2614538"/>
    <lineage>
        <taxon>Bacteria</taxon>
        <taxon>Pseudomonadati</taxon>
        <taxon>Pseudomonadota</taxon>
        <taxon>Gammaproteobacteria</taxon>
        <taxon>Pseudomonadales</taxon>
        <taxon>Pseudomonadaceae</taxon>
        <taxon>Pseudomonas</taxon>
    </lineage>
</organism>
<dbReference type="Proteomes" id="UP000486534">
    <property type="component" value="Unassembled WGS sequence"/>
</dbReference>
<gene>
    <name evidence="1" type="ORF">GDH07_13335</name>
</gene>
<evidence type="ECO:0000313" key="2">
    <source>
        <dbReference type="Proteomes" id="UP000486534"/>
    </source>
</evidence>
<dbReference type="EMBL" id="WHUV01000002">
    <property type="protein sequence ID" value="MQA54293.1"/>
    <property type="molecule type" value="Genomic_DNA"/>
</dbReference>
<proteinExistence type="predicted"/>